<keyword evidence="6" id="KW-0472">Membrane</keyword>
<evidence type="ECO:0000256" key="4">
    <source>
        <dbReference type="ARBA" id="ARBA00029351"/>
    </source>
</evidence>
<evidence type="ECO:0000256" key="3">
    <source>
        <dbReference type="ARBA" id="ARBA00016116"/>
    </source>
</evidence>
<feature type="transmembrane region" description="Helical" evidence="6">
    <location>
        <begin position="268"/>
        <end position="289"/>
    </location>
</feature>
<dbReference type="InterPro" id="IPR016174">
    <property type="entry name" value="Di-haem_cyt_TM"/>
</dbReference>
<protein>
    <recommendedName>
        <fullName evidence="3">Cytochrome bc1 complex cytochrome b subunit</fullName>
        <ecNumber evidence="2">7.1.1.8</ecNumber>
    </recommendedName>
    <alternativeName>
        <fullName evidence="5">Cytochrome bc1 reductase complex subunit QcrB</fullName>
    </alternativeName>
</protein>
<dbReference type="EMBL" id="BAAASZ010000020">
    <property type="protein sequence ID" value="GAA2443641.1"/>
    <property type="molecule type" value="Genomic_DNA"/>
</dbReference>
<organism evidence="8 9">
    <name type="scientific">Streptomyces macrosporus</name>
    <dbReference type="NCBI Taxonomy" id="44032"/>
    <lineage>
        <taxon>Bacteria</taxon>
        <taxon>Bacillati</taxon>
        <taxon>Actinomycetota</taxon>
        <taxon>Actinomycetes</taxon>
        <taxon>Kitasatosporales</taxon>
        <taxon>Streptomycetaceae</taxon>
        <taxon>Streptomyces</taxon>
    </lineage>
</organism>
<evidence type="ECO:0000256" key="1">
    <source>
        <dbReference type="ARBA" id="ARBA00001971"/>
    </source>
</evidence>
<feature type="transmembrane region" description="Helical" evidence="6">
    <location>
        <begin position="48"/>
        <end position="72"/>
    </location>
</feature>
<feature type="transmembrane region" description="Helical" evidence="6">
    <location>
        <begin position="214"/>
        <end position="239"/>
    </location>
</feature>
<feature type="transmembrane region" description="Helical" evidence="6">
    <location>
        <begin position="116"/>
        <end position="137"/>
    </location>
</feature>
<gene>
    <name evidence="8" type="ORF">GCM10010405_28980</name>
</gene>
<keyword evidence="6" id="KW-1133">Transmembrane helix</keyword>
<dbReference type="Proteomes" id="UP001501638">
    <property type="component" value="Unassembled WGS sequence"/>
</dbReference>
<dbReference type="Pfam" id="PF13631">
    <property type="entry name" value="Cytochrom_B_N_2"/>
    <property type="match status" value="1"/>
</dbReference>
<comment type="cofactor">
    <cofactor evidence="1">
        <name>heme</name>
        <dbReference type="ChEBI" id="CHEBI:30413"/>
    </cofactor>
</comment>
<dbReference type="InterPro" id="IPR027387">
    <property type="entry name" value="Cytb/b6-like_sf"/>
</dbReference>
<proteinExistence type="predicted"/>
<comment type="catalytic activity">
    <reaction evidence="4">
        <text>a quinol + 2 Fe(III)-[cytochrome c](out) = a quinone + 2 Fe(II)-[cytochrome c](out) + 2 H(+)(out)</text>
        <dbReference type="Rhea" id="RHEA:11484"/>
        <dbReference type="Rhea" id="RHEA-COMP:10350"/>
        <dbReference type="Rhea" id="RHEA-COMP:14399"/>
        <dbReference type="ChEBI" id="CHEBI:15378"/>
        <dbReference type="ChEBI" id="CHEBI:24646"/>
        <dbReference type="ChEBI" id="CHEBI:29033"/>
        <dbReference type="ChEBI" id="CHEBI:29034"/>
        <dbReference type="ChEBI" id="CHEBI:132124"/>
        <dbReference type="EC" id="7.1.1.8"/>
    </reaction>
</comment>
<evidence type="ECO:0000256" key="5">
    <source>
        <dbReference type="ARBA" id="ARBA00029568"/>
    </source>
</evidence>
<accession>A0ABN3JY38</accession>
<dbReference type="RefSeq" id="WP_344322741.1">
    <property type="nucleotide sequence ID" value="NZ_BAAASZ010000020.1"/>
</dbReference>
<dbReference type="EC" id="7.1.1.8" evidence="2"/>
<evidence type="ECO:0000256" key="6">
    <source>
        <dbReference type="SAM" id="Phobius"/>
    </source>
</evidence>
<name>A0ABN3JY38_9ACTN</name>
<dbReference type="PANTHER" id="PTHR19271:SF16">
    <property type="entry name" value="CYTOCHROME B"/>
    <property type="match status" value="1"/>
</dbReference>
<feature type="transmembrane region" description="Helical" evidence="6">
    <location>
        <begin position="181"/>
        <end position="202"/>
    </location>
</feature>
<evidence type="ECO:0000313" key="8">
    <source>
        <dbReference type="EMBL" id="GAA2443641.1"/>
    </source>
</evidence>
<feature type="domain" description="Cytochrome b/b6 N-terminal region profile" evidence="7">
    <location>
        <begin position="20"/>
        <end position="246"/>
    </location>
</feature>
<dbReference type="SUPFAM" id="SSF81342">
    <property type="entry name" value="Transmembrane di-heme cytochromes"/>
    <property type="match status" value="1"/>
</dbReference>
<comment type="caution">
    <text evidence="8">The sequence shown here is derived from an EMBL/GenBank/DDBJ whole genome shotgun (WGS) entry which is preliminary data.</text>
</comment>
<dbReference type="Gene3D" id="1.20.810.10">
    <property type="entry name" value="Cytochrome Bc1 Complex, Chain C"/>
    <property type="match status" value="1"/>
</dbReference>
<evidence type="ECO:0000313" key="9">
    <source>
        <dbReference type="Proteomes" id="UP001501638"/>
    </source>
</evidence>
<dbReference type="InterPro" id="IPR005797">
    <property type="entry name" value="Cyt_b/b6_N"/>
</dbReference>
<keyword evidence="9" id="KW-1185">Reference proteome</keyword>
<feature type="transmembrane region" description="Helical" evidence="6">
    <location>
        <begin position="335"/>
        <end position="359"/>
    </location>
</feature>
<evidence type="ECO:0000256" key="2">
    <source>
        <dbReference type="ARBA" id="ARBA00012951"/>
    </source>
</evidence>
<feature type="transmembrane region" description="Helical" evidence="6">
    <location>
        <begin position="413"/>
        <end position="435"/>
    </location>
</feature>
<feature type="transmembrane region" description="Helical" evidence="6">
    <location>
        <begin position="149"/>
        <end position="169"/>
    </location>
</feature>
<evidence type="ECO:0000259" key="7">
    <source>
        <dbReference type="PROSITE" id="PS51002"/>
    </source>
</evidence>
<dbReference type="PANTHER" id="PTHR19271">
    <property type="entry name" value="CYTOCHROME B"/>
    <property type="match status" value="1"/>
</dbReference>
<sequence>MSTTSDAPKRRGKAPAGERVADWADGRLGIYTLAKANMRKIFPDHWSFMLGEVCLYSFIIIILTGVYLTLFFHPSMAEVTYHGAYVPMQGVHMSEAYASTLDISFDVRGGLLMRQIHHWAALVFLVGMFVHMMRVFFTGAFRKPREINWLFGFLLLVLGMFTGFTGYSLPDDLLSGTGIRFMEGAILSIPVVGTYIAMFLFGGEFPGTEIIPRFFVIHVLLLPGIMLGLVVAHLILVFYHKHTQFAGPGRTEKNVVGMPLLPVYMGKAGGFFFLVFGIIAIISATVTINPIWVLGPYRPDQVSTNAQPDWYMGFSEGLIRAMPGWEIVLPGGYTLALGVLIPLMIFPLVLAAIAVYPFIESWVTGDKREHHILDRPRNAPTRTAFGAAWIALYFVCLVGGGNDLWATHFHLSINAITWFVRIGFFVVPVITFIVTKRICLGLQRRDREKVLHGRESGIIKRLPHGEFIEVHEPLSQEQLHTLTAHEQYKPLEIGPEVDENGVTRKVGRVQKLRARLSRGYYGEGNQIPKPTVEEYKELTSGHGHGH</sequence>
<dbReference type="PROSITE" id="PS51002">
    <property type="entry name" value="CYTB_NTER"/>
    <property type="match status" value="1"/>
</dbReference>
<keyword evidence="6" id="KW-0812">Transmembrane</keyword>
<reference evidence="8 9" key="1">
    <citation type="journal article" date="2019" name="Int. J. Syst. Evol. Microbiol.">
        <title>The Global Catalogue of Microorganisms (GCM) 10K type strain sequencing project: providing services to taxonomists for standard genome sequencing and annotation.</title>
        <authorList>
            <consortium name="The Broad Institute Genomics Platform"/>
            <consortium name="The Broad Institute Genome Sequencing Center for Infectious Disease"/>
            <person name="Wu L."/>
            <person name="Ma J."/>
        </authorList>
    </citation>
    <scope>NUCLEOTIDE SEQUENCE [LARGE SCALE GENOMIC DNA]</scope>
    <source>
        <strain evidence="8 9">JCM 6305</strain>
    </source>
</reference>
<feature type="transmembrane region" description="Helical" evidence="6">
    <location>
        <begin position="379"/>
        <end position="401"/>
    </location>
</feature>